<dbReference type="InterPro" id="IPR000792">
    <property type="entry name" value="Tscrpt_reg_LuxR_C"/>
</dbReference>
<protein>
    <recommendedName>
        <fullName evidence="2">HTH luxR-type domain-containing protein</fullName>
    </recommendedName>
</protein>
<dbReference type="PANTHER" id="PTHR47691">
    <property type="entry name" value="REGULATOR-RELATED"/>
    <property type="match status" value="1"/>
</dbReference>
<dbReference type="SUPFAM" id="SSF48452">
    <property type="entry name" value="TPR-like"/>
    <property type="match status" value="1"/>
</dbReference>
<dbReference type="OrthoDB" id="33864at2"/>
<dbReference type="GO" id="GO:0003677">
    <property type="term" value="F:DNA binding"/>
    <property type="evidence" value="ECO:0007669"/>
    <property type="project" value="InterPro"/>
</dbReference>
<dbReference type="Pfam" id="PF25872">
    <property type="entry name" value="HTH_77"/>
    <property type="match status" value="1"/>
</dbReference>
<dbReference type="Gene3D" id="1.10.10.10">
    <property type="entry name" value="Winged helix-like DNA-binding domain superfamily/Winged helix DNA-binding domain"/>
    <property type="match status" value="1"/>
</dbReference>
<feature type="compositionally biased region" description="Gly residues" evidence="1">
    <location>
        <begin position="733"/>
        <end position="752"/>
    </location>
</feature>
<evidence type="ECO:0000313" key="4">
    <source>
        <dbReference type="Proteomes" id="UP000190797"/>
    </source>
</evidence>
<dbReference type="InterPro" id="IPR058852">
    <property type="entry name" value="HTH_77"/>
</dbReference>
<dbReference type="InterPro" id="IPR027417">
    <property type="entry name" value="P-loop_NTPase"/>
</dbReference>
<dbReference type="Gene3D" id="3.40.50.300">
    <property type="entry name" value="P-loop containing nucleotide triphosphate hydrolases"/>
    <property type="match status" value="1"/>
</dbReference>
<dbReference type="Proteomes" id="UP000190797">
    <property type="component" value="Chromosome"/>
</dbReference>
<dbReference type="Pfam" id="PF00196">
    <property type="entry name" value="GerE"/>
    <property type="match status" value="1"/>
</dbReference>
<dbReference type="PRINTS" id="PR00364">
    <property type="entry name" value="DISEASERSIST"/>
</dbReference>
<gene>
    <name evidence="3" type="ORF">BKM31_53900</name>
</gene>
<dbReference type="PANTHER" id="PTHR47691:SF3">
    <property type="entry name" value="HTH-TYPE TRANSCRIPTIONAL REGULATOR RV0890C-RELATED"/>
    <property type="match status" value="1"/>
</dbReference>
<dbReference type="InterPro" id="IPR016032">
    <property type="entry name" value="Sig_transdc_resp-reg_C-effctor"/>
</dbReference>
<feature type="region of interest" description="Disordered" evidence="1">
    <location>
        <begin position="730"/>
        <end position="754"/>
    </location>
</feature>
<evidence type="ECO:0000256" key="1">
    <source>
        <dbReference type="SAM" id="MobiDB-lite"/>
    </source>
</evidence>
<dbReference type="InterPro" id="IPR011990">
    <property type="entry name" value="TPR-like_helical_dom_sf"/>
</dbReference>
<evidence type="ECO:0000313" key="3">
    <source>
        <dbReference type="EMBL" id="AQZ69188.1"/>
    </source>
</evidence>
<dbReference type="STRING" id="1909395.BKM31_53900"/>
<dbReference type="CDD" id="cd06170">
    <property type="entry name" value="LuxR_C_like"/>
    <property type="match status" value="1"/>
</dbReference>
<reference evidence="4" key="1">
    <citation type="journal article" date="2017" name="Med. Chem. Commun.">
        <title>Nonomuraea sp. ATCC 55076 harbours the largest actinomycete chromosome to date and the kistamicin biosynthetic gene cluster.</title>
        <authorList>
            <person name="Nazari B."/>
            <person name="Forneris C.C."/>
            <person name="Gibson M.I."/>
            <person name="Moon K."/>
            <person name="Schramma K.R."/>
            <person name="Seyedsayamdost M.R."/>
        </authorList>
    </citation>
    <scope>NUCLEOTIDE SEQUENCE [LARGE SCALE GENOMIC DNA]</scope>
    <source>
        <strain evidence="4">ATCC 55076</strain>
    </source>
</reference>
<keyword evidence="4" id="KW-1185">Reference proteome</keyword>
<proteinExistence type="predicted"/>
<dbReference type="EMBL" id="CP017717">
    <property type="protein sequence ID" value="AQZ69188.1"/>
    <property type="molecule type" value="Genomic_DNA"/>
</dbReference>
<dbReference type="PROSITE" id="PS00622">
    <property type="entry name" value="HTH_LUXR_1"/>
    <property type="match status" value="1"/>
</dbReference>
<dbReference type="SMART" id="SM00421">
    <property type="entry name" value="HTH_LUXR"/>
    <property type="match status" value="1"/>
</dbReference>
<evidence type="ECO:0000259" key="2">
    <source>
        <dbReference type="PROSITE" id="PS50043"/>
    </source>
</evidence>
<dbReference type="SUPFAM" id="SSF52540">
    <property type="entry name" value="P-loop containing nucleoside triphosphate hydrolases"/>
    <property type="match status" value="1"/>
</dbReference>
<dbReference type="KEGG" id="noa:BKM31_53900"/>
<dbReference type="PROSITE" id="PS50043">
    <property type="entry name" value="HTH_LUXR_2"/>
    <property type="match status" value="1"/>
</dbReference>
<accession>A0A1V0AG44</accession>
<dbReference type="Gene3D" id="1.25.40.10">
    <property type="entry name" value="Tetratricopeptide repeat domain"/>
    <property type="match status" value="1"/>
</dbReference>
<dbReference type="PRINTS" id="PR00038">
    <property type="entry name" value="HTHLUXR"/>
</dbReference>
<feature type="domain" description="HTH luxR-type" evidence="2">
    <location>
        <begin position="762"/>
        <end position="827"/>
    </location>
</feature>
<dbReference type="RefSeq" id="WP_155129190.1">
    <property type="nucleotide sequence ID" value="NZ_CP017717.1"/>
</dbReference>
<dbReference type="InterPro" id="IPR036388">
    <property type="entry name" value="WH-like_DNA-bd_sf"/>
</dbReference>
<dbReference type="SUPFAM" id="SSF46894">
    <property type="entry name" value="C-terminal effector domain of the bipartite response regulators"/>
    <property type="match status" value="1"/>
</dbReference>
<dbReference type="AlphaFoldDB" id="A0A1V0AG44"/>
<name>A0A1V0AG44_9ACTN</name>
<dbReference type="GO" id="GO:0006355">
    <property type="term" value="P:regulation of DNA-templated transcription"/>
    <property type="evidence" value="ECO:0007669"/>
    <property type="project" value="InterPro"/>
</dbReference>
<organism evidence="3 4">
    <name type="scientific">[Actinomadura] parvosata subsp. kistnae</name>
    <dbReference type="NCBI Taxonomy" id="1909395"/>
    <lineage>
        <taxon>Bacteria</taxon>
        <taxon>Bacillati</taxon>
        <taxon>Actinomycetota</taxon>
        <taxon>Actinomycetes</taxon>
        <taxon>Streptosporangiales</taxon>
        <taxon>Streptosporangiaceae</taxon>
        <taxon>Nonomuraea</taxon>
    </lineage>
</organism>
<sequence length="833" mass="89686">MTVPAPHNLPVEPNRFIGRERDVSELGALVRAERVITLSGVGGIGKTRLSLRVAAQARPWFADGVWLVELARVGDPALVVNEVAGVLGVRDELPGRLLDGLRLRLRDASTLILLDNCEHLVERCAELVAQLIAECPRLRFLLTSREPLRIQGELVWRVPPLELPDERHPDAESVLLFVERALAAGARAVTEHMPDVVRLCRALDGLPLALELAAARTGLLSPGRIADRIGDRFALLTTGHRTAPARQRTLLATVEWSHDLLTPKERVLLRRLSVFAGVFDLGLAERVCADGGILRRAELLDLLAGLVDKSLVLHQGGAGRYRLLETIRQYAADRLEEVGEVARLRDRHLRVVCEEMERCYEGGSLEPRMPWPARLAHFIRGRTLLDDCRAAIDWAVASRDAVTGLRLARAALAILAVRGDLGESVGWHERLLALDLAKVPDDVVAVAAAALAYGLELADELERAEELIVQGVEEQKRHPYTHWLGISYGVALTVFFRTGRTERALRYMEELEAAASAHDDPFNLATARIARLNLALFQGRLRQARRHGEEALALGRQAGHHWTQARALTHLGAVAEAAGDLETALSCHADALPLLEGMDNRVELARCHAQLGRVAAGLGDRAAARKHVAAGLELSRKAGQRRGVMRALSALSALAQAQGDLEGAVLAGAAATALRESIGQVGPPGRVRELLTLARAELGEGRVTLLWARGMEWPPDEVARHVLDSEAAHVPGGAAGQGVGGGAGQGGGGADGQGPLPIEVGVGPRYGGLTAREREIALLLTKGLSNRAIAAELVISPATVARHVANIMDKLGFDARSQIAVWAAGHGIDAQRT</sequence>